<dbReference type="EMBL" id="QYUJ01000030">
    <property type="protein sequence ID" value="RJF68868.1"/>
    <property type="molecule type" value="Genomic_DNA"/>
</dbReference>
<gene>
    <name evidence="1" type="ORF">D3875_21140</name>
</gene>
<dbReference type="AlphaFoldDB" id="A0A418UZK0"/>
<sequence length="94" mass="10243">MEQEKMRRIAQRIFSRLSNASPGPAELALMERDYAGMIRAALTERSAGNLLNELYAIGMLTDEADAQRVTGVAVDALNHALDTGAVWRVVSAQP</sequence>
<evidence type="ECO:0000313" key="1">
    <source>
        <dbReference type="EMBL" id="RJF68868.1"/>
    </source>
</evidence>
<dbReference type="RefSeq" id="WP_119766739.1">
    <property type="nucleotide sequence ID" value="NZ_QYUJ01000030.1"/>
</dbReference>
<comment type="caution">
    <text evidence="1">The sequence shown here is derived from an EMBL/GenBank/DDBJ whole genome shotgun (WGS) entry which is preliminary data.</text>
</comment>
<evidence type="ECO:0000313" key="2">
    <source>
        <dbReference type="Proteomes" id="UP000286287"/>
    </source>
</evidence>
<proteinExistence type="predicted"/>
<dbReference type="Proteomes" id="UP000286287">
    <property type="component" value="Unassembled WGS sequence"/>
</dbReference>
<reference evidence="1 2" key="1">
    <citation type="submission" date="2018-09" db="EMBL/GenBank/DDBJ databases">
        <authorList>
            <person name="Zhu H."/>
        </authorList>
    </citation>
    <scope>NUCLEOTIDE SEQUENCE [LARGE SCALE GENOMIC DNA]</scope>
    <source>
        <strain evidence="1 2">K2S05-167</strain>
    </source>
</reference>
<keyword evidence="2" id="KW-1185">Reference proteome</keyword>
<organism evidence="1 2">
    <name type="scientific">Deinococcus cavernae</name>
    <dbReference type="NCBI Taxonomy" id="2320857"/>
    <lineage>
        <taxon>Bacteria</taxon>
        <taxon>Thermotogati</taxon>
        <taxon>Deinococcota</taxon>
        <taxon>Deinococci</taxon>
        <taxon>Deinococcales</taxon>
        <taxon>Deinococcaceae</taxon>
        <taxon>Deinococcus</taxon>
    </lineage>
</organism>
<name>A0A418UZK0_9DEIO</name>
<accession>A0A418UZK0</accession>
<protein>
    <submittedName>
        <fullName evidence="1">Uncharacterized protein</fullName>
    </submittedName>
</protein>